<organism evidence="2 3">
    <name type="scientific">Bradyrhizobium stylosanthis</name>
    <dbReference type="NCBI Taxonomy" id="1803665"/>
    <lineage>
        <taxon>Bacteria</taxon>
        <taxon>Pseudomonadati</taxon>
        <taxon>Pseudomonadota</taxon>
        <taxon>Alphaproteobacteria</taxon>
        <taxon>Hyphomicrobiales</taxon>
        <taxon>Nitrobacteraceae</taxon>
        <taxon>Bradyrhizobium</taxon>
    </lineage>
</organism>
<evidence type="ECO:0000256" key="1">
    <source>
        <dbReference type="SAM" id="MobiDB-lite"/>
    </source>
</evidence>
<evidence type="ECO:0000313" key="2">
    <source>
        <dbReference type="EMBL" id="TWA89577.1"/>
    </source>
</evidence>
<feature type="region of interest" description="Disordered" evidence="1">
    <location>
        <begin position="1"/>
        <end position="111"/>
    </location>
</feature>
<comment type="caution">
    <text evidence="2">The sequence shown here is derived from an EMBL/GenBank/DDBJ whole genome shotgun (WGS) entry which is preliminary data.</text>
</comment>
<proteinExistence type="predicted"/>
<dbReference type="EMBL" id="VITK01000019">
    <property type="protein sequence ID" value="TWA89577.1"/>
    <property type="molecule type" value="Genomic_DNA"/>
</dbReference>
<keyword evidence="3" id="KW-1185">Reference proteome</keyword>
<dbReference type="RefSeq" id="WP_145670175.1">
    <property type="nucleotide sequence ID" value="NZ_VITK01000019.1"/>
</dbReference>
<reference evidence="2 3" key="1">
    <citation type="submission" date="2019-06" db="EMBL/GenBank/DDBJ databases">
        <title>Genomic Encyclopedia of Type Strains, Phase IV (KMG-V): Genome sequencing to study the core and pangenomes of soil and plant-associated prokaryotes.</title>
        <authorList>
            <person name="Whitman W."/>
        </authorList>
    </citation>
    <scope>NUCLEOTIDE SEQUENCE [LARGE SCALE GENOMIC DNA]</scope>
    <source>
        <strain evidence="2 3">BR 510</strain>
    </source>
</reference>
<accession>A0A560CXJ2</accession>
<dbReference type="Proteomes" id="UP000319949">
    <property type="component" value="Unassembled WGS sequence"/>
</dbReference>
<protein>
    <submittedName>
        <fullName evidence="2">Uncharacterized protein</fullName>
    </submittedName>
</protein>
<feature type="compositionally biased region" description="Basic and acidic residues" evidence="1">
    <location>
        <begin position="77"/>
        <end position="111"/>
    </location>
</feature>
<gene>
    <name evidence="2" type="ORF">FBZ96_11945</name>
</gene>
<sequence length="351" mass="38711">MDPKSSADNEIETEIEKPDTPVEAAQTDAEPAESSNAEGEKGDLLTRVKDALNKTKEKSPTSDEPGSSSEEPPAPAAKKEGEGEEGKSGDLTEEELARLKPKTRERIETLTREVRERDTKLADLTPKAEKFEQIQRFVDDAGLSKDDVNTGFDVMRNLKTDPFKAYEQLRPIMDQLESIVGVRLPDELQAEVSQGRITEAHARELARSRGQATVTRQQLDRTTQVQEANQRRQAIETQVNDVASAVTAWENSTGKNDPDWKLKQPRITELVELEVMRRQAKDPTYFPSKEEAIAISKDALKKVEADLKALRPARRSVSTTPSADAGSTRNAAAAPKNMLEAAKLGLQRAAG</sequence>
<evidence type="ECO:0000313" key="3">
    <source>
        <dbReference type="Proteomes" id="UP000319949"/>
    </source>
</evidence>
<feature type="compositionally biased region" description="Polar residues" evidence="1">
    <location>
        <begin position="316"/>
        <end position="330"/>
    </location>
</feature>
<feature type="compositionally biased region" description="Basic and acidic residues" evidence="1">
    <location>
        <begin position="38"/>
        <end position="61"/>
    </location>
</feature>
<name>A0A560CXJ2_9BRAD</name>
<feature type="region of interest" description="Disordered" evidence="1">
    <location>
        <begin position="312"/>
        <end position="336"/>
    </location>
</feature>
<dbReference type="AlphaFoldDB" id="A0A560CXJ2"/>